<evidence type="ECO:0000313" key="2">
    <source>
        <dbReference type="Proteomes" id="UP000027308"/>
    </source>
</evidence>
<gene>
    <name evidence="1" type="ORF">PS417_00030</name>
</gene>
<reference evidence="1 2" key="1">
    <citation type="submission" date="2014-05" db="EMBL/GenBank/DDBJ databases">
        <title>Pseudomonas simiae WCS417.</title>
        <authorList>
            <person name="Berendsen R.L."/>
        </authorList>
    </citation>
    <scope>NUCLEOTIDE SEQUENCE [LARGE SCALE GENOMIC DNA]</scope>
    <source>
        <strain evidence="1 2">WCS417</strain>
    </source>
</reference>
<accession>A0A1N7UAM6</accession>
<proteinExistence type="predicted"/>
<dbReference type="EMBL" id="CP007637">
    <property type="protein sequence ID" value="AIB33973.1"/>
    <property type="molecule type" value="Genomic_DNA"/>
</dbReference>
<protein>
    <submittedName>
        <fullName evidence="1">Uncharacterized protein</fullName>
    </submittedName>
</protein>
<organism evidence="1 2">
    <name type="scientific">Pseudomonas simiae</name>
    <dbReference type="NCBI Taxonomy" id="321846"/>
    <lineage>
        <taxon>Bacteria</taxon>
        <taxon>Pseudomonadati</taxon>
        <taxon>Pseudomonadota</taxon>
        <taxon>Gammaproteobacteria</taxon>
        <taxon>Pseudomonadales</taxon>
        <taxon>Pseudomonadaceae</taxon>
        <taxon>Pseudomonas</taxon>
    </lineage>
</organism>
<evidence type="ECO:0000313" key="1">
    <source>
        <dbReference type="EMBL" id="AIB33973.1"/>
    </source>
</evidence>
<sequence length="61" mass="7139">MRRLILFLMVRSRYLSHIGIEDFQWVNRPLFPAYREIRGLDESAHNSSDSKTGRTAAALFK</sequence>
<dbReference type="AlphaFoldDB" id="A0A1N7UAM6"/>
<name>A0A1N7UAM6_9PSED</name>
<dbReference type="Proteomes" id="UP000027308">
    <property type="component" value="Chromosome"/>
</dbReference>